<sequence>MLCIYVLMIPAAATMVWIESKVMLVFARGNQSATISILTDPHRCDAPIAISVVLFDEIPDCVPWSE</sequence>
<organism evidence="1 2">
    <name type="scientific">Panicum virgatum</name>
    <name type="common">Blackwell switchgrass</name>
    <dbReference type="NCBI Taxonomy" id="38727"/>
    <lineage>
        <taxon>Eukaryota</taxon>
        <taxon>Viridiplantae</taxon>
        <taxon>Streptophyta</taxon>
        <taxon>Embryophyta</taxon>
        <taxon>Tracheophyta</taxon>
        <taxon>Spermatophyta</taxon>
        <taxon>Magnoliopsida</taxon>
        <taxon>Liliopsida</taxon>
        <taxon>Poales</taxon>
        <taxon>Poaceae</taxon>
        <taxon>PACMAD clade</taxon>
        <taxon>Panicoideae</taxon>
        <taxon>Panicodae</taxon>
        <taxon>Paniceae</taxon>
        <taxon>Panicinae</taxon>
        <taxon>Panicum</taxon>
        <taxon>Panicum sect. Hiantes</taxon>
    </lineage>
</organism>
<reference evidence="1" key="1">
    <citation type="submission" date="2020-05" db="EMBL/GenBank/DDBJ databases">
        <title>WGS assembly of Panicum virgatum.</title>
        <authorList>
            <person name="Lovell J.T."/>
            <person name="Jenkins J."/>
            <person name="Shu S."/>
            <person name="Juenger T.E."/>
            <person name="Schmutz J."/>
        </authorList>
    </citation>
    <scope>NUCLEOTIDE SEQUENCE</scope>
    <source>
        <strain evidence="1">AP13</strain>
    </source>
</reference>
<evidence type="ECO:0000313" key="2">
    <source>
        <dbReference type="Proteomes" id="UP000823388"/>
    </source>
</evidence>
<proteinExistence type="predicted"/>
<accession>A0A8T0MUT4</accession>
<dbReference type="AlphaFoldDB" id="A0A8T0MUT4"/>
<gene>
    <name evidence="1" type="ORF">PVAP13_9NG404228</name>
</gene>
<dbReference type="Proteomes" id="UP000823388">
    <property type="component" value="Chromosome 9N"/>
</dbReference>
<evidence type="ECO:0000313" key="1">
    <source>
        <dbReference type="EMBL" id="KAG2538794.1"/>
    </source>
</evidence>
<name>A0A8T0MUT4_PANVG</name>
<dbReference type="EMBL" id="CM029054">
    <property type="protein sequence ID" value="KAG2538794.1"/>
    <property type="molecule type" value="Genomic_DNA"/>
</dbReference>
<comment type="caution">
    <text evidence="1">The sequence shown here is derived from an EMBL/GenBank/DDBJ whole genome shotgun (WGS) entry which is preliminary data.</text>
</comment>
<keyword evidence="2" id="KW-1185">Reference proteome</keyword>
<protein>
    <submittedName>
        <fullName evidence="1">Uncharacterized protein</fullName>
    </submittedName>
</protein>